<proteinExistence type="predicted"/>
<evidence type="ECO:0000313" key="2">
    <source>
        <dbReference type="EMBL" id="PWN96245.1"/>
    </source>
</evidence>
<reference evidence="2 3" key="1">
    <citation type="journal article" date="2018" name="Mol. Biol. Evol.">
        <title>Broad Genomic Sampling Reveals a Smut Pathogenic Ancestry of the Fungal Clade Ustilaginomycotina.</title>
        <authorList>
            <person name="Kijpornyongpan T."/>
            <person name="Mondo S.J."/>
            <person name="Barry K."/>
            <person name="Sandor L."/>
            <person name="Lee J."/>
            <person name="Lipzen A."/>
            <person name="Pangilinan J."/>
            <person name="LaButti K."/>
            <person name="Hainaut M."/>
            <person name="Henrissat B."/>
            <person name="Grigoriev I.V."/>
            <person name="Spatafora J.W."/>
            <person name="Aime M.C."/>
        </authorList>
    </citation>
    <scope>NUCLEOTIDE SEQUENCE [LARGE SCALE GENOMIC DNA]</scope>
    <source>
        <strain evidence="2 3">MCA 4186</strain>
    </source>
</reference>
<feature type="region of interest" description="Disordered" evidence="1">
    <location>
        <begin position="38"/>
        <end position="75"/>
    </location>
</feature>
<dbReference type="RefSeq" id="XP_025596524.1">
    <property type="nucleotide sequence ID" value="XM_025741202.1"/>
</dbReference>
<dbReference type="OrthoDB" id="10300215at2759"/>
<dbReference type="Proteomes" id="UP000245946">
    <property type="component" value="Unassembled WGS sequence"/>
</dbReference>
<evidence type="ECO:0000256" key="1">
    <source>
        <dbReference type="SAM" id="MobiDB-lite"/>
    </source>
</evidence>
<gene>
    <name evidence="2" type="ORF">FA09DRAFT_326304</name>
</gene>
<accession>A0A316Z7N9</accession>
<sequence length="1087" mass="117845">MAVQHGLATAARTLARSAASGTSTCVAGPSRLPFVARTVERRRSVSSPGPRKRHVDEGSDLPRRATDSARHFTTSRRSAFQSAARRGAHTTGHAGTSASAAELSNVALLDGGLEGDLSQCSEEQLRAVLENERLCHASITVSDAYLELRSRNADTLAELSDNAVVQLCSYAALARLPAVIALLLSDLPDPGQELTPALLVELRQGTLANEAGARVQRALEAMLAAAGSSAALLDDPGFSMAFLGPASSWRIIAGVRSLDLILTSQHSQRLLCKLAESYSLGVASRSALDDSLLRALVSAVLAQGDVGLFPALEVYLALLGSRGSDEPASWKDNWRKAKFPSIQEAGLLVEYYLDTMARHADDPRAAQQCRESALRIIGAFVERAGLGQTLLERAAEDAGSCEGWLDELAVSDEARRSANFAITVRAFCVHAFIASSLWTPAREACVRLIQELADLRSAASSTSADDLPARHGLPELCGSLARRVVFATTRAGSLSEAIEACASLASALLLEPEKKPGPVTQEVRPDRPHLWLDELLDAVSRAGEDELNGALSRALSRYPPGSLCQLLNAGRTLALLACVPARKESRMTRLGSVLGLWDERLDPFIDEHFEESLRARVVAEVARCGAKDLTRQLWLRWTADIADGSSPGRATSGVVQSVSSMLSVVRLFAGPPSHVRESVAPAEETEAVTDAHPDQAFATRVLERFTSSRPLGHMDEGELSAVATAFFALNDPNSAFEVLAAMLRRDLVPSLYNVHNAVRELGKVSIDRAVDILAVYGESTARKAEETSHIAAIYQTLLTSVAIQARYDLVPKLLASEEQAGVHRALGVLAAHVLIEQFEALDRAANRRERNEPMRIMRDLVRTCVSNKEDFQLEATLLNAVVSKASTQLRAFAPPPGESGPAQARWLPYGAHADTALRLLRLVSGAGMAYTGTALRVMAAVRSHWDYRRRKESLRAGGDSSRILKGLRVTSLLQMDELVGTVRWGCRTIAESPARLSGDRFRHMAVNYLALDDVDGAIEVMSWMRELGMSYEGDPLKSRFLQDLRRRAEEDADLAETRLLRLAGDIATPHTKLWWERVTWETSIPQD</sequence>
<keyword evidence="3" id="KW-1185">Reference proteome</keyword>
<evidence type="ECO:0000313" key="3">
    <source>
        <dbReference type="Proteomes" id="UP000245946"/>
    </source>
</evidence>
<feature type="compositionally biased region" description="Basic and acidic residues" evidence="1">
    <location>
        <begin position="54"/>
        <end position="70"/>
    </location>
</feature>
<protein>
    <submittedName>
        <fullName evidence="2">Uncharacterized protein</fullName>
    </submittedName>
</protein>
<name>A0A316Z7N9_9BASI</name>
<organism evidence="2 3">
    <name type="scientific">Tilletiopsis washingtonensis</name>
    <dbReference type="NCBI Taxonomy" id="58919"/>
    <lineage>
        <taxon>Eukaryota</taxon>
        <taxon>Fungi</taxon>
        <taxon>Dikarya</taxon>
        <taxon>Basidiomycota</taxon>
        <taxon>Ustilaginomycotina</taxon>
        <taxon>Exobasidiomycetes</taxon>
        <taxon>Entylomatales</taxon>
        <taxon>Entylomatales incertae sedis</taxon>
        <taxon>Tilletiopsis</taxon>
    </lineage>
</organism>
<dbReference type="AlphaFoldDB" id="A0A316Z7N9"/>
<dbReference type="GeneID" id="37268746"/>
<dbReference type="STRING" id="58919.A0A316Z7N9"/>
<dbReference type="EMBL" id="KZ819300">
    <property type="protein sequence ID" value="PWN96245.1"/>
    <property type="molecule type" value="Genomic_DNA"/>
</dbReference>